<sequence>MKVLLFGATGMVGQGVLRECLLDRRVTSVIAVVRAPLGFTHPKLRAVVHGDFSDFSSLEEEFADVDACFYCLGVSSVGLREEEYRRITYDYTLAAARALPPNPELTFVYVSGEGTDSTESGRSMWARVKGRTENALLAMDFHAYMFRPGFIQALHGATSRTRLYRAMYVVAGPLYPLLRRLIPRHVTTTENLGRAMLAVAGRAGSGERVLGSPEINKAASEAWPQV</sequence>
<organism evidence="2 3">
    <name type="scientific">Streptomyces beijiangensis</name>
    <dbReference type="NCBI Taxonomy" id="163361"/>
    <lineage>
        <taxon>Bacteria</taxon>
        <taxon>Bacillati</taxon>
        <taxon>Actinomycetota</taxon>
        <taxon>Actinomycetes</taxon>
        <taxon>Kitasatosporales</taxon>
        <taxon>Streptomycetaceae</taxon>
        <taxon>Streptomyces</taxon>
    </lineage>
</organism>
<keyword evidence="3" id="KW-1185">Reference proteome</keyword>
<protein>
    <submittedName>
        <fullName evidence="2">NAD(P)H-binding protein</fullName>
    </submittedName>
</protein>
<dbReference type="Proteomes" id="UP000664167">
    <property type="component" value="Unassembled WGS sequence"/>
</dbReference>
<dbReference type="AlphaFoldDB" id="A0A939JGJ2"/>
<comment type="caution">
    <text evidence="2">The sequence shown here is derived from an EMBL/GenBank/DDBJ whole genome shotgun (WGS) entry which is preliminary data.</text>
</comment>
<dbReference type="InterPro" id="IPR036291">
    <property type="entry name" value="NAD(P)-bd_dom_sf"/>
</dbReference>
<reference evidence="2" key="1">
    <citation type="submission" date="2021-03" db="EMBL/GenBank/DDBJ databases">
        <title>Streptomyces poriferae sp. nov., a novel marine sponge-derived Actinobacteria species with anti-MRSA activity.</title>
        <authorList>
            <person name="Sandoval-Powers M."/>
            <person name="Kralova S."/>
            <person name="Nguyen G.-S."/>
            <person name="Fawwal D."/>
            <person name="Degnes K."/>
            <person name="Klinkenberg G."/>
            <person name="Sletta H."/>
            <person name="Wentzel A."/>
            <person name="Liles M.R."/>
        </authorList>
    </citation>
    <scope>NUCLEOTIDE SEQUENCE</scope>
    <source>
        <strain evidence="2">DSM 41794</strain>
    </source>
</reference>
<dbReference type="Gene3D" id="3.40.50.720">
    <property type="entry name" value="NAD(P)-binding Rossmann-like Domain"/>
    <property type="match status" value="1"/>
</dbReference>
<name>A0A939JGJ2_9ACTN</name>
<dbReference type="PANTHER" id="PTHR14097">
    <property type="entry name" value="OXIDOREDUCTASE HTATIP2"/>
    <property type="match status" value="1"/>
</dbReference>
<dbReference type="RefSeq" id="WP_206965905.1">
    <property type="nucleotide sequence ID" value="NZ_BAAAJJ010000026.1"/>
</dbReference>
<evidence type="ECO:0000313" key="2">
    <source>
        <dbReference type="EMBL" id="MBO0515251.1"/>
    </source>
</evidence>
<dbReference type="InterPro" id="IPR016040">
    <property type="entry name" value="NAD(P)-bd_dom"/>
</dbReference>
<dbReference type="EMBL" id="JAFLRJ010000266">
    <property type="protein sequence ID" value="MBO0515251.1"/>
    <property type="molecule type" value="Genomic_DNA"/>
</dbReference>
<evidence type="ECO:0000259" key="1">
    <source>
        <dbReference type="Pfam" id="PF13460"/>
    </source>
</evidence>
<proteinExistence type="predicted"/>
<evidence type="ECO:0000313" key="3">
    <source>
        <dbReference type="Proteomes" id="UP000664167"/>
    </source>
</evidence>
<dbReference type="PANTHER" id="PTHR14097:SF8">
    <property type="entry name" value="NAD(P)-BINDING DOMAIN-CONTAINING PROTEIN"/>
    <property type="match status" value="1"/>
</dbReference>
<gene>
    <name evidence="2" type="ORF">J0695_26165</name>
</gene>
<feature type="domain" description="NAD(P)-binding" evidence="1">
    <location>
        <begin position="7"/>
        <end position="116"/>
    </location>
</feature>
<accession>A0A939JGJ2</accession>
<dbReference type="SUPFAM" id="SSF51735">
    <property type="entry name" value="NAD(P)-binding Rossmann-fold domains"/>
    <property type="match status" value="1"/>
</dbReference>
<dbReference type="Pfam" id="PF13460">
    <property type="entry name" value="NAD_binding_10"/>
    <property type="match status" value="1"/>
</dbReference>